<dbReference type="STRING" id="394193.SAMN04489732_102167"/>
<dbReference type="SUPFAM" id="SSF55729">
    <property type="entry name" value="Acyl-CoA N-acyltransferases (Nat)"/>
    <property type="match status" value="1"/>
</dbReference>
<keyword evidence="2" id="KW-0808">Transferase</keyword>
<feature type="domain" description="N-acetyltransferase" evidence="1">
    <location>
        <begin position="125"/>
        <end position="263"/>
    </location>
</feature>
<dbReference type="OrthoDB" id="164800at2"/>
<evidence type="ECO:0000313" key="3">
    <source>
        <dbReference type="Proteomes" id="UP000198582"/>
    </source>
</evidence>
<name>A0A1H8SLH1_9PSEU</name>
<sequence length="263" mass="28135">MPDAARLLAAYEEQVRHAELTIPEPGLRLDPDGPVVRVTGGRRGLVTGRHDLGVTGPALDELIARQRDHFAARGEAVEWKTRGHDRPASLAERLLAAGFEPEPRETVVIAAIADLGPESAAPDGVLVREVRGEADLRRIAALSAEVFGTDEDALAADLVGRPDAATHVVAEADGRLVSAARLEFVPGTEFAGLWGGGTLPAWRGRGLYRALVARRARLAAARGVRYLQVDASEDSRPILERLGFTAVTTTTPYVWSPPAAEVR</sequence>
<evidence type="ECO:0000313" key="2">
    <source>
        <dbReference type="EMBL" id="SEO79138.1"/>
    </source>
</evidence>
<dbReference type="GO" id="GO:0016747">
    <property type="term" value="F:acyltransferase activity, transferring groups other than amino-acyl groups"/>
    <property type="evidence" value="ECO:0007669"/>
    <property type="project" value="InterPro"/>
</dbReference>
<dbReference type="PROSITE" id="PS51186">
    <property type="entry name" value="GNAT"/>
    <property type="match status" value="1"/>
</dbReference>
<reference evidence="3" key="1">
    <citation type="submission" date="2016-10" db="EMBL/GenBank/DDBJ databases">
        <authorList>
            <person name="Varghese N."/>
            <person name="Submissions S."/>
        </authorList>
    </citation>
    <scope>NUCLEOTIDE SEQUENCE [LARGE SCALE GENOMIC DNA]</scope>
    <source>
        <strain evidence="3">DSM 44993</strain>
    </source>
</reference>
<keyword evidence="3" id="KW-1185">Reference proteome</keyword>
<dbReference type="Pfam" id="PF00583">
    <property type="entry name" value="Acetyltransf_1"/>
    <property type="match status" value="1"/>
</dbReference>
<protein>
    <submittedName>
        <fullName evidence="2">Acetyltransferase (GNAT) domain-containing protein</fullName>
    </submittedName>
</protein>
<accession>A0A1H8SLH1</accession>
<dbReference type="InterPro" id="IPR000182">
    <property type="entry name" value="GNAT_dom"/>
</dbReference>
<organism evidence="2 3">
    <name type="scientific">Amycolatopsis saalfeldensis</name>
    <dbReference type="NCBI Taxonomy" id="394193"/>
    <lineage>
        <taxon>Bacteria</taxon>
        <taxon>Bacillati</taxon>
        <taxon>Actinomycetota</taxon>
        <taxon>Actinomycetes</taxon>
        <taxon>Pseudonocardiales</taxon>
        <taxon>Pseudonocardiaceae</taxon>
        <taxon>Amycolatopsis</taxon>
    </lineage>
</organism>
<dbReference type="Gene3D" id="3.40.630.30">
    <property type="match status" value="1"/>
</dbReference>
<proteinExistence type="predicted"/>
<dbReference type="AlphaFoldDB" id="A0A1H8SLH1"/>
<dbReference type="InterPro" id="IPR016181">
    <property type="entry name" value="Acyl_CoA_acyltransferase"/>
</dbReference>
<dbReference type="Proteomes" id="UP000198582">
    <property type="component" value="Unassembled WGS sequence"/>
</dbReference>
<evidence type="ECO:0000259" key="1">
    <source>
        <dbReference type="PROSITE" id="PS51186"/>
    </source>
</evidence>
<dbReference type="RefSeq" id="WP_091613361.1">
    <property type="nucleotide sequence ID" value="NZ_FOEF01000002.1"/>
</dbReference>
<dbReference type="EMBL" id="FOEF01000002">
    <property type="protein sequence ID" value="SEO79138.1"/>
    <property type="molecule type" value="Genomic_DNA"/>
</dbReference>
<gene>
    <name evidence="2" type="ORF">SAMN04489732_102167</name>
</gene>